<dbReference type="AlphaFoldDB" id="A0A448V4B0"/>
<sequence>MIIKRILSAAALVIFTVFLVAFVLVNRQMVALTLVPFRINSGSFTYHAPFFIWLFLFFGLGLLLGSFIYWFAYHKCKKALKKSNAELEKFKSFFNVNF</sequence>
<organism evidence="7 8">
    <name type="scientific">Bartonella vinsonii</name>
    <name type="common">Rochalimaea vinsonii</name>
    <dbReference type="NCBI Taxonomy" id="33047"/>
    <lineage>
        <taxon>Bacteria</taxon>
        <taxon>Pseudomonadati</taxon>
        <taxon>Pseudomonadota</taxon>
        <taxon>Alphaproteobacteria</taxon>
        <taxon>Hyphomicrobiales</taxon>
        <taxon>Bartonellaceae</taxon>
        <taxon>Bartonella</taxon>
    </lineage>
</organism>
<reference evidence="7 8" key="1">
    <citation type="submission" date="2018-12" db="EMBL/GenBank/DDBJ databases">
        <authorList>
            <consortium name="Pathogen Informatics"/>
        </authorList>
    </citation>
    <scope>NUCLEOTIDE SEQUENCE [LARGE SCALE GENOMIC DNA]</scope>
    <source>
        <strain evidence="7 8">NCTC12905</strain>
    </source>
</reference>
<dbReference type="InterPro" id="IPR010445">
    <property type="entry name" value="LapA_dom"/>
</dbReference>
<accession>A0A448V4B0</accession>
<keyword evidence="4 5" id="KW-0472">Membrane</keyword>
<keyword evidence="3 5" id="KW-1133">Transmembrane helix</keyword>
<feature type="domain" description="Lipopolysaccharide assembly protein A" evidence="6">
    <location>
        <begin position="35"/>
        <end position="89"/>
    </location>
</feature>
<evidence type="ECO:0000256" key="2">
    <source>
        <dbReference type="ARBA" id="ARBA00022692"/>
    </source>
</evidence>
<protein>
    <recommendedName>
        <fullName evidence="6">Lipopolysaccharide assembly protein A domain-containing protein</fullName>
    </recommendedName>
</protein>
<dbReference type="Pfam" id="PF06305">
    <property type="entry name" value="LapA_dom"/>
    <property type="match status" value="1"/>
</dbReference>
<dbReference type="STRING" id="1094497.BVwin_00120"/>
<evidence type="ECO:0000256" key="4">
    <source>
        <dbReference type="ARBA" id="ARBA00023136"/>
    </source>
</evidence>
<keyword evidence="1" id="KW-1003">Cell membrane</keyword>
<evidence type="ECO:0000256" key="3">
    <source>
        <dbReference type="ARBA" id="ARBA00022989"/>
    </source>
</evidence>
<name>A0A448V4B0_BARVI</name>
<proteinExistence type="predicted"/>
<keyword evidence="2 5" id="KW-0812">Transmembrane</keyword>
<evidence type="ECO:0000313" key="7">
    <source>
        <dbReference type="EMBL" id="VEJ44610.1"/>
    </source>
</evidence>
<dbReference type="RefSeq" id="WP_126602152.1">
    <property type="nucleotide sequence ID" value="NZ_LR134529.1"/>
</dbReference>
<dbReference type="GO" id="GO:0005886">
    <property type="term" value="C:plasma membrane"/>
    <property type="evidence" value="ECO:0007669"/>
    <property type="project" value="InterPro"/>
</dbReference>
<evidence type="ECO:0000256" key="5">
    <source>
        <dbReference type="SAM" id="Phobius"/>
    </source>
</evidence>
<feature type="transmembrane region" description="Helical" evidence="5">
    <location>
        <begin position="51"/>
        <end position="72"/>
    </location>
</feature>
<dbReference type="Proteomes" id="UP000274201">
    <property type="component" value="Chromosome"/>
</dbReference>
<evidence type="ECO:0000259" key="6">
    <source>
        <dbReference type="Pfam" id="PF06305"/>
    </source>
</evidence>
<evidence type="ECO:0000256" key="1">
    <source>
        <dbReference type="ARBA" id="ARBA00022475"/>
    </source>
</evidence>
<gene>
    <name evidence="7" type="ORF">NCTC12905_00248</name>
</gene>
<dbReference type="EMBL" id="LR134529">
    <property type="protein sequence ID" value="VEJ44610.1"/>
    <property type="molecule type" value="Genomic_DNA"/>
</dbReference>
<dbReference type="OrthoDB" id="7868067at2"/>
<evidence type="ECO:0000313" key="8">
    <source>
        <dbReference type="Proteomes" id="UP000274201"/>
    </source>
</evidence>